<sequence>MVALQIQQSRSILATALLYVIIERYFKYQLAPRITFLMTENEKGFSFLRSLFLYMVGEEGFEPPTLWSQTRCATKLRYSPRYLTGSLPVDGAYNTDSEFIRKRFFSYLL</sequence>
<gene>
    <name evidence="1" type="ORF">VCR5J5_340017</name>
</gene>
<proteinExistence type="predicted"/>
<reference evidence="2" key="1">
    <citation type="submission" date="2014-06" db="EMBL/GenBank/DDBJ databases">
        <authorList>
            <person name="Le Roux Frederique"/>
        </authorList>
    </citation>
    <scope>NUCLEOTIDE SEQUENCE [LARGE SCALE GENOMIC DNA]</scope>
    <source>
        <strain evidence="2">J5-5</strain>
    </source>
</reference>
<evidence type="ECO:0000313" key="2">
    <source>
        <dbReference type="Proteomes" id="UP000049495"/>
    </source>
</evidence>
<dbReference type="AntiFam" id="ANF00014">
    <property type="entry name" value="tRNA translation"/>
</dbReference>
<organism evidence="1 2">
    <name type="scientific">Vibrio crassostreae</name>
    <dbReference type="NCBI Taxonomy" id="246167"/>
    <lineage>
        <taxon>Bacteria</taxon>
        <taxon>Pseudomonadati</taxon>
        <taxon>Pseudomonadota</taxon>
        <taxon>Gammaproteobacteria</taxon>
        <taxon>Vibrionales</taxon>
        <taxon>Vibrionaceae</taxon>
        <taxon>Vibrio</taxon>
    </lineage>
</organism>
<accession>A0A822N212</accession>
<name>A0A822N212_9VIBR</name>
<comment type="caution">
    <text evidence="1">The sequence shown here is derived from an EMBL/GenBank/DDBJ whole genome shotgun (WGS) entry which is preliminary data.</text>
</comment>
<dbReference type="Proteomes" id="UP000049495">
    <property type="component" value="Unassembled WGS sequence"/>
</dbReference>
<dbReference type="EMBL" id="CCJV01000094">
    <property type="protein sequence ID" value="CDT49206.1"/>
    <property type="molecule type" value="Genomic_DNA"/>
</dbReference>
<protein>
    <submittedName>
        <fullName evidence="1">Uncharacterized protein</fullName>
    </submittedName>
</protein>
<dbReference type="AlphaFoldDB" id="A0A822N212"/>
<evidence type="ECO:0000313" key="1">
    <source>
        <dbReference type="EMBL" id="CDT49206.1"/>
    </source>
</evidence>